<evidence type="ECO:0000313" key="1">
    <source>
        <dbReference type="EMBL" id="CAE0348696.1"/>
    </source>
</evidence>
<dbReference type="AlphaFoldDB" id="A0A7S3N9B6"/>
<accession>A0A7S3N9B6</accession>
<organism evidence="1">
    <name type="scientific">Euplotes harpa</name>
    <dbReference type="NCBI Taxonomy" id="151035"/>
    <lineage>
        <taxon>Eukaryota</taxon>
        <taxon>Sar</taxon>
        <taxon>Alveolata</taxon>
        <taxon>Ciliophora</taxon>
        <taxon>Intramacronucleata</taxon>
        <taxon>Spirotrichea</taxon>
        <taxon>Hypotrichia</taxon>
        <taxon>Euplotida</taxon>
        <taxon>Euplotidae</taxon>
        <taxon>Euplotes</taxon>
    </lineage>
</organism>
<proteinExistence type="predicted"/>
<name>A0A7S3N9B6_9SPIT</name>
<gene>
    <name evidence="1" type="ORF">EHAR0213_LOCUS7607</name>
</gene>
<sequence>MSTSKVCQNQSSNQKSNNCFDFNLEDTDWAFNEMEESPVSTPIVKDVFDFNAAVRKADEELNAQVSSPESFDFLSEYIYLLANGMQSSKSLITIEESPSCEEISVNEDSSNFIPSVDTSKPLISCDKFTHDKLMKTLTDVKLKFQPPLAK</sequence>
<dbReference type="EMBL" id="HBII01017909">
    <property type="protein sequence ID" value="CAE0348696.1"/>
    <property type="molecule type" value="Transcribed_RNA"/>
</dbReference>
<protein>
    <submittedName>
        <fullName evidence="1">Uncharacterized protein</fullName>
    </submittedName>
</protein>
<reference evidence="1" key="1">
    <citation type="submission" date="2021-01" db="EMBL/GenBank/DDBJ databases">
        <authorList>
            <person name="Corre E."/>
            <person name="Pelletier E."/>
            <person name="Niang G."/>
            <person name="Scheremetjew M."/>
            <person name="Finn R."/>
            <person name="Kale V."/>
            <person name="Holt S."/>
            <person name="Cochrane G."/>
            <person name="Meng A."/>
            <person name="Brown T."/>
            <person name="Cohen L."/>
        </authorList>
    </citation>
    <scope>NUCLEOTIDE SEQUENCE</scope>
    <source>
        <strain evidence="1">FSP1.4</strain>
    </source>
</reference>